<comment type="caution">
    <text evidence="2">The sequence shown here is derived from an EMBL/GenBank/DDBJ whole genome shotgun (WGS) entry which is preliminary data.</text>
</comment>
<keyword evidence="3" id="KW-1185">Reference proteome</keyword>
<proteinExistence type="predicted"/>
<dbReference type="Proteomes" id="UP000807025">
    <property type="component" value="Unassembled WGS sequence"/>
</dbReference>
<dbReference type="AlphaFoldDB" id="A0A9P5ZZR1"/>
<sequence>MRTDEHRSDAFLDLASALLGPGLGPPEGLTHRALLAALCRMPKSHPSHTQVTPCPATPLQQETPPSSPPPVPPLVNRATPTFVFAAQTEARQPGRRLDRERRNSSLSLPSSPTPSFSTTRSVSPPTRVSSHISFNLFSYLLVAAAFASSLYHRARPSLSAVRIHAL</sequence>
<gene>
    <name evidence="2" type="ORF">BDN71DRAFT_1507370</name>
</gene>
<feature type="region of interest" description="Disordered" evidence="1">
    <location>
        <begin position="44"/>
        <end position="125"/>
    </location>
</feature>
<organism evidence="2 3">
    <name type="scientific">Pleurotus eryngii</name>
    <name type="common">Boletus of the steppes</name>
    <dbReference type="NCBI Taxonomy" id="5323"/>
    <lineage>
        <taxon>Eukaryota</taxon>
        <taxon>Fungi</taxon>
        <taxon>Dikarya</taxon>
        <taxon>Basidiomycota</taxon>
        <taxon>Agaricomycotina</taxon>
        <taxon>Agaricomycetes</taxon>
        <taxon>Agaricomycetidae</taxon>
        <taxon>Agaricales</taxon>
        <taxon>Pleurotineae</taxon>
        <taxon>Pleurotaceae</taxon>
        <taxon>Pleurotus</taxon>
    </lineage>
</organism>
<accession>A0A9P5ZZR1</accession>
<evidence type="ECO:0000313" key="2">
    <source>
        <dbReference type="EMBL" id="KAF9494686.1"/>
    </source>
</evidence>
<evidence type="ECO:0000313" key="3">
    <source>
        <dbReference type="Proteomes" id="UP000807025"/>
    </source>
</evidence>
<name>A0A9P5ZZR1_PLEER</name>
<protein>
    <submittedName>
        <fullName evidence="2">Uncharacterized protein</fullName>
    </submittedName>
</protein>
<feature type="compositionally biased region" description="Low complexity" evidence="1">
    <location>
        <begin position="104"/>
        <end position="125"/>
    </location>
</feature>
<evidence type="ECO:0000256" key="1">
    <source>
        <dbReference type="SAM" id="MobiDB-lite"/>
    </source>
</evidence>
<dbReference type="EMBL" id="MU154569">
    <property type="protein sequence ID" value="KAF9494686.1"/>
    <property type="molecule type" value="Genomic_DNA"/>
</dbReference>
<reference evidence="2" key="1">
    <citation type="submission" date="2020-11" db="EMBL/GenBank/DDBJ databases">
        <authorList>
            <consortium name="DOE Joint Genome Institute"/>
            <person name="Ahrendt S."/>
            <person name="Riley R."/>
            <person name="Andreopoulos W."/>
            <person name="Labutti K."/>
            <person name="Pangilinan J."/>
            <person name="Ruiz-Duenas F.J."/>
            <person name="Barrasa J.M."/>
            <person name="Sanchez-Garcia M."/>
            <person name="Camarero S."/>
            <person name="Miyauchi S."/>
            <person name="Serrano A."/>
            <person name="Linde D."/>
            <person name="Babiker R."/>
            <person name="Drula E."/>
            <person name="Ayuso-Fernandez I."/>
            <person name="Pacheco R."/>
            <person name="Padilla G."/>
            <person name="Ferreira P."/>
            <person name="Barriuso J."/>
            <person name="Kellner H."/>
            <person name="Castanera R."/>
            <person name="Alfaro M."/>
            <person name="Ramirez L."/>
            <person name="Pisabarro A.G."/>
            <person name="Kuo A."/>
            <person name="Tritt A."/>
            <person name="Lipzen A."/>
            <person name="He G."/>
            <person name="Yan M."/>
            <person name="Ng V."/>
            <person name="Cullen D."/>
            <person name="Martin F."/>
            <person name="Rosso M.-N."/>
            <person name="Henrissat B."/>
            <person name="Hibbett D."/>
            <person name="Martinez A.T."/>
            <person name="Grigoriev I.V."/>
        </authorList>
    </citation>
    <scope>NUCLEOTIDE SEQUENCE</scope>
    <source>
        <strain evidence="2">ATCC 90797</strain>
    </source>
</reference>